<dbReference type="STRING" id="177439.DP0083"/>
<sequence>MDRFENMISKRRITKQNKKEILEVKRKARIFFSLQEVAFCAETAYTSFASLSFEKARKMIYISGSM</sequence>
<dbReference type="RefSeq" id="WP_011187328.1">
    <property type="nucleotide sequence ID" value="NC_006138.1"/>
</dbReference>
<dbReference type="HOGENOM" id="CLU_2824126_0_0_7"/>
<dbReference type="EMBL" id="CR522870">
    <property type="protein sequence ID" value="CAG34812.1"/>
    <property type="molecule type" value="Genomic_DNA"/>
</dbReference>
<keyword evidence="2" id="KW-1185">Reference proteome</keyword>
<dbReference type="AlphaFoldDB" id="Q6AS63"/>
<evidence type="ECO:0000313" key="2">
    <source>
        <dbReference type="Proteomes" id="UP000000602"/>
    </source>
</evidence>
<reference evidence="2" key="1">
    <citation type="journal article" date="2004" name="Environ. Microbiol.">
        <title>The genome of Desulfotalea psychrophila, a sulfate-reducing bacterium from permanently cold Arctic sediments.</title>
        <authorList>
            <person name="Rabus R."/>
            <person name="Ruepp A."/>
            <person name="Frickey T."/>
            <person name="Rattei T."/>
            <person name="Fartmann B."/>
            <person name="Stark M."/>
            <person name="Bauer M."/>
            <person name="Zibat A."/>
            <person name="Lombardot T."/>
            <person name="Becker I."/>
            <person name="Amann J."/>
            <person name="Gellner K."/>
            <person name="Teeling H."/>
            <person name="Leuschner W.D."/>
            <person name="Gloeckner F.-O."/>
            <person name="Lupas A.N."/>
            <person name="Amann R."/>
            <person name="Klenk H.-P."/>
        </authorList>
    </citation>
    <scope>NUCLEOTIDE SEQUENCE [LARGE SCALE GENOMIC DNA]</scope>
    <source>
        <strain evidence="2">DSM 12343 / LSv54</strain>
    </source>
</reference>
<evidence type="ECO:0000313" key="1">
    <source>
        <dbReference type="EMBL" id="CAG34812.1"/>
    </source>
</evidence>
<protein>
    <submittedName>
        <fullName evidence="1">Uncharacterized protein</fullName>
    </submittedName>
</protein>
<organism evidence="1 2">
    <name type="scientific">Desulfotalea psychrophila (strain LSv54 / DSM 12343)</name>
    <dbReference type="NCBI Taxonomy" id="177439"/>
    <lineage>
        <taxon>Bacteria</taxon>
        <taxon>Pseudomonadati</taxon>
        <taxon>Thermodesulfobacteriota</taxon>
        <taxon>Desulfobulbia</taxon>
        <taxon>Desulfobulbales</taxon>
        <taxon>Desulfocapsaceae</taxon>
        <taxon>Desulfotalea</taxon>
    </lineage>
</organism>
<name>Q6AS63_DESPS</name>
<dbReference type="Proteomes" id="UP000000602">
    <property type="component" value="Chromosome"/>
</dbReference>
<dbReference type="KEGG" id="dps:DP0083"/>
<gene>
    <name evidence="1" type="ordered locus">DP0083</name>
</gene>
<proteinExistence type="predicted"/>
<accession>Q6AS63</accession>